<proteinExistence type="predicted"/>
<dbReference type="AlphaFoldDB" id="A0A1B6NRX3"/>
<comment type="caution">
    <text evidence="1">The sequence shown here is derived from an EMBL/GenBank/DDBJ whole genome shotgun (WGS) entry which is preliminary data.</text>
</comment>
<dbReference type="EMBL" id="AYSL01001381">
    <property type="protein sequence ID" value="KTF06078.1"/>
    <property type="molecule type" value="Genomic_DNA"/>
</dbReference>
<gene>
    <name evidence="1" type="ORF">MGSAQ_002426</name>
</gene>
<feature type="non-terminal residue" evidence="1">
    <location>
        <position position="24"/>
    </location>
</feature>
<protein>
    <submittedName>
        <fullName evidence="1">Uncharacterized protein</fullName>
    </submittedName>
</protein>
<name>A0A1B6NRX3_9ZZZZ</name>
<reference evidence="1" key="1">
    <citation type="submission" date="2013-11" db="EMBL/GenBank/DDBJ databases">
        <title>Microbial diversity, functional groups and degradation webs in Northern and Southern Mediterranean and Red Sea marine crude oil polluted sites.</title>
        <authorList>
            <person name="Daffonchio D."/>
            <person name="Mapelli F."/>
            <person name="Ferrer M."/>
            <person name="Richter M."/>
            <person name="Cherif A."/>
            <person name="Malkawi H.I."/>
            <person name="Yakimov M.M."/>
            <person name="Abdel-Fattah Y.R."/>
            <person name="Blaghen M."/>
            <person name="Golyshin P.N."/>
            <person name="Kalogerakis N."/>
            <person name="Boon N."/>
            <person name="Magagnini M."/>
            <person name="Fava F."/>
        </authorList>
    </citation>
    <scope>NUCLEOTIDE SEQUENCE</scope>
</reference>
<sequence length="24" mass="2549">MQDNLNRFGLVALATDLTIEGDAA</sequence>
<evidence type="ECO:0000313" key="1">
    <source>
        <dbReference type="EMBL" id="KTF06078.1"/>
    </source>
</evidence>
<accession>A0A1B6NRX3</accession>
<organism evidence="1">
    <name type="scientific">marine sediment metagenome</name>
    <dbReference type="NCBI Taxonomy" id="412755"/>
    <lineage>
        <taxon>unclassified sequences</taxon>
        <taxon>metagenomes</taxon>
        <taxon>ecological metagenomes</taxon>
    </lineage>
</organism>